<keyword evidence="2" id="KW-0472">Membrane</keyword>
<dbReference type="EMBL" id="JAFLVX010000024">
    <property type="protein sequence ID" value="MBO0477348.1"/>
    <property type="molecule type" value="Genomic_DNA"/>
</dbReference>
<organism evidence="3 4">
    <name type="scientific">Candidatus Vagococcus giribetii</name>
    <dbReference type="NCBI Taxonomy" id="2230876"/>
    <lineage>
        <taxon>Bacteria</taxon>
        <taxon>Bacillati</taxon>
        <taxon>Bacillota</taxon>
        <taxon>Bacilli</taxon>
        <taxon>Lactobacillales</taxon>
        <taxon>Enterococcaceae</taxon>
        <taxon>Vagococcus</taxon>
    </lineage>
</organism>
<feature type="transmembrane region" description="Helical" evidence="2">
    <location>
        <begin position="6"/>
        <end position="23"/>
    </location>
</feature>
<accession>A0ABS3HW22</accession>
<keyword evidence="1" id="KW-0175">Coiled coil</keyword>
<sequence>MTSISIFMILLSVLFLVFIIRLIRQSTFTLENSLLWLGIGIIMLLFSVFPGIPEYFSTLFGFETMSNFLLVMAVLFSLIQLIVFTKHITKQTNEIKSLIQEVSILKEKIERMGKEK</sequence>
<dbReference type="Proteomes" id="UP000664857">
    <property type="component" value="Unassembled WGS sequence"/>
</dbReference>
<feature type="transmembrane region" description="Helical" evidence="2">
    <location>
        <begin position="35"/>
        <end position="53"/>
    </location>
</feature>
<evidence type="ECO:0000256" key="1">
    <source>
        <dbReference type="SAM" id="Coils"/>
    </source>
</evidence>
<evidence type="ECO:0000313" key="4">
    <source>
        <dbReference type="Proteomes" id="UP000664857"/>
    </source>
</evidence>
<dbReference type="RefSeq" id="WP_206967223.1">
    <property type="nucleotide sequence ID" value="NZ_JAFLVX010000024.1"/>
</dbReference>
<keyword evidence="2" id="KW-0812">Transmembrane</keyword>
<evidence type="ECO:0000256" key="2">
    <source>
        <dbReference type="SAM" id="Phobius"/>
    </source>
</evidence>
<proteinExistence type="predicted"/>
<protein>
    <submittedName>
        <fullName evidence="3">DUF2304 domain-containing protein</fullName>
    </submittedName>
</protein>
<comment type="caution">
    <text evidence="3">The sequence shown here is derived from an EMBL/GenBank/DDBJ whole genome shotgun (WGS) entry which is preliminary data.</text>
</comment>
<gene>
    <name evidence="3" type="ORF">DOK76_09705</name>
</gene>
<feature type="transmembrane region" description="Helical" evidence="2">
    <location>
        <begin position="65"/>
        <end position="84"/>
    </location>
</feature>
<evidence type="ECO:0000313" key="3">
    <source>
        <dbReference type="EMBL" id="MBO0477348.1"/>
    </source>
</evidence>
<feature type="coiled-coil region" evidence="1">
    <location>
        <begin position="88"/>
        <end position="115"/>
    </location>
</feature>
<reference evidence="3 4" key="1">
    <citation type="submission" date="2021-03" db="EMBL/GenBank/DDBJ databases">
        <title>Enterococcal diversity collection.</title>
        <authorList>
            <person name="Gilmore M.S."/>
            <person name="Schwartzman J."/>
            <person name="Van Tyne D."/>
            <person name="Martin M."/>
            <person name="Earl A.M."/>
            <person name="Manson A.L."/>
            <person name="Straub T."/>
            <person name="Salamzade R."/>
            <person name="Saavedra J."/>
            <person name="Lebreton F."/>
            <person name="Prichula J."/>
            <person name="Schaufler K."/>
            <person name="Gaca A."/>
            <person name="Sgardioli B."/>
            <person name="Wagenaar J."/>
            <person name="Strong T."/>
        </authorList>
    </citation>
    <scope>NUCLEOTIDE SEQUENCE [LARGE SCALE GENOMIC DNA]</scope>
    <source>
        <strain evidence="3 4">DIV0080</strain>
    </source>
</reference>
<dbReference type="InterPro" id="IPR019277">
    <property type="entry name" value="DUF2304"/>
</dbReference>
<keyword evidence="4" id="KW-1185">Reference proteome</keyword>
<keyword evidence="2" id="KW-1133">Transmembrane helix</keyword>
<name>A0ABS3HW22_9ENTE</name>
<dbReference type="Pfam" id="PF10066">
    <property type="entry name" value="DUF2304"/>
    <property type="match status" value="1"/>
</dbReference>